<evidence type="ECO:0000313" key="9">
    <source>
        <dbReference type="EMBL" id="OJJ48169.1"/>
    </source>
</evidence>
<name>A0A1L9SLQ0_9EURO</name>
<dbReference type="PANTHER" id="PTHR16719:SF0">
    <property type="entry name" value="CYTOCHROME C OXIDASE COPPER CHAPERONE"/>
    <property type="match status" value="1"/>
</dbReference>
<keyword evidence="10" id="KW-1185">Reference proteome</keyword>
<dbReference type="AlphaFoldDB" id="A0A1L9SLQ0"/>
<feature type="binding site" evidence="8">
    <location>
        <position position="32"/>
    </location>
    <ligand>
        <name>Cu cation</name>
        <dbReference type="ChEBI" id="CHEBI:23378"/>
    </ligand>
</feature>
<dbReference type="Gene3D" id="1.10.287.1130">
    <property type="entry name" value="CytochromE C oxidase copper chaperone"/>
    <property type="match status" value="1"/>
</dbReference>
<dbReference type="EMBL" id="KV878339">
    <property type="protein sequence ID" value="OJJ48169.1"/>
    <property type="molecule type" value="Genomic_DNA"/>
</dbReference>
<keyword evidence="4 8" id="KW-0186">Copper</keyword>
<evidence type="ECO:0000256" key="5">
    <source>
        <dbReference type="ARBA" id="ARBA00023128"/>
    </source>
</evidence>
<evidence type="ECO:0000256" key="7">
    <source>
        <dbReference type="ARBA" id="ARBA00023186"/>
    </source>
</evidence>
<dbReference type="GO" id="GO:0005758">
    <property type="term" value="C:mitochondrial intermembrane space"/>
    <property type="evidence" value="ECO:0007669"/>
    <property type="project" value="UniProtKB-SubCell"/>
</dbReference>
<dbReference type="OrthoDB" id="1915887at2759"/>
<dbReference type="InterPro" id="IPR007745">
    <property type="entry name" value="Cyt_c_oxidase_Cu-chaperone"/>
</dbReference>
<proteinExistence type="inferred from homology"/>
<dbReference type="STRING" id="1073090.A0A1L9SLQ0"/>
<dbReference type="GO" id="GO:0005507">
    <property type="term" value="F:copper ion binding"/>
    <property type="evidence" value="ECO:0007669"/>
    <property type="project" value="InterPro"/>
</dbReference>
<keyword evidence="6" id="KW-1015">Disulfide bond</keyword>
<organism evidence="9 10">
    <name type="scientific">Penicilliopsis zonata CBS 506.65</name>
    <dbReference type="NCBI Taxonomy" id="1073090"/>
    <lineage>
        <taxon>Eukaryota</taxon>
        <taxon>Fungi</taxon>
        <taxon>Dikarya</taxon>
        <taxon>Ascomycota</taxon>
        <taxon>Pezizomycotina</taxon>
        <taxon>Eurotiomycetes</taxon>
        <taxon>Eurotiomycetidae</taxon>
        <taxon>Eurotiales</taxon>
        <taxon>Aspergillaceae</taxon>
        <taxon>Penicilliopsis</taxon>
    </lineage>
</organism>
<dbReference type="Pfam" id="PF05051">
    <property type="entry name" value="COX17"/>
    <property type="match status" value="1"/>
</dbReference>
<evidence type="ECO:0000256" key="3">
    <source>
        <dbReference type="ARBA" id="ARBA00022723"/>
    </source>
</evidence>
<dbReference type="GO" id="GO:0016531">
    <property type="term" value="F:copper chaperone activity"/>
    <property type="evidence" value="ECO:0007669"/>
    <property type="project" value="InterPro"/>
</dbReference>
<feature type="binding site" evidence="8">
    <location>
        <position position="31"/>
    </location>
    <ligand>
        <name>Cu cation</name>
        <dbReference type="ChEBI" id="CHEBI:23378"/>
    </ligand>
</feature>
<dbReference type="Proteomes" id="UP000184188">
    <property type="component" value="Unassembled WGS sequence"/>
</dbReference>
<dbReference type="SUPFAM" id="SSF47072">
    <property type="entry name" value="Cysteine alpha-hairpin motif"/>
    <property type="match status" value="1"/>
</dbReference>
<keyword evidence="3 8" id="KW-0479">Metal-binding</keyword>
<keyword evidence="7" id="KW-0143">Chaperone</keyword>
<reference evidence="10" key="1">
    <citation type="journal article" date="2017" name="Genome Biol.">
        <title>Comparative genomics reveals high biological diversity and specific adaptations in the industrially and medically important fungal genus Aspergillus.</title>
        <authorList>
            <person name="de Vries R.P."/>
            <person name="Riley R."/>
            <person name="Wiebenga A."/>
            <person name="Aguilar-Osorio G."/>
            <person name="Amillis S."/>
            <person name="Uchima C.A."/>
            <person name="Anderluh G."/>
            <person name="Asadollahi M."/>
            <person name="Askin M."/>
            <person name="Barry K."/>
            <person name="Battaglia E."/>
            <person name="Bayram O."/>
            <person name="Benocci T."/>
            <person name="Braus-Stromeyer S.A."/>
            <person name="Caldana C."/>
            <person name="Canovas D."/>
            <person name="Cerqueira G.C."/>
            <person name="Chen F."/>
            <person name="Chen W."/>
            <person name="Choi C."/>
            <person name="Clum A."/>
            <person name="Dos Santos R.A."/>
            <person name="Damasio A.R."/>
            <person name="Diallinas G."/>
            <person name="Emri T."/>
            <person name="Fekete E."/>
            <person name="Flipphi M."/>
            <person name="Freyberg S."/>
            <person name="Gallo A."/>
            <person name="Gournas C."/>
            <person name="Habgood R."/>
            <person name="Hainaut M."/>
            <person name="Harispe M.L."/>
            <person name="Henrissat B."/>
            <person name="Hilden K.S."/>
            <person name="Hope R."/>
            <person name="Hossain A."/>
            <person name="Karabika E."/>
            <person name="Karaffa L."/>
            <person name="Karanyi Z."/>
            <person name="Krasevec N."/>
            <person name="Kuo A."/>
            <person name="Kusch H."/>
            <person name="LaButti K."/>
            <person name="Lagendijk E.L."/>
            <person name="Lapidus A."/>
            <person name="Levasseur A."/>
            <person name="Lindquist E."/>
            <person name="Lipzen A."/>
            <person name="Logrieco A.F."/>
            <person name="MacCabe A."/>
            <person name="Maekelae M.R."/>
            <person name="Malavazi I."/>
            <person name="Melin P."/>
            <person name="Meyer V."/>
            <person name="Mielnichuk N."/>
            <person name="Miskei M."/>
            <person name="Molnar A.P."/>
            <person name="Mule G."/>
            <person name="Ngan C.Y."/>
            <person name="Orejas M."/>
            <person name="Orosz E."/>
            <person name="Ouedraogo J.P."/>
            <person name="Overkamp K.M."/>
            <person name="Park H.-S."/>
            <person name="Perrone G."/>
            <person name="Piumi F."/>
            <person name="Punt P.J."/>
            <person name="Ram A.F."/>
            <person name="Ramon A."/>
            <person name="Rauscher S."/>
            <person name="Record E."/>
            <person name="Riano-Pachon D.M."/>
            <person name="Robert V."/>
            <person name="Roehrig J."/>
            <person name="Ruller R."/>
            <person name="Salamov A."/>
            <person name="Salih N.S."/>
            <person name="Samson R.A."/>
            <person name="Sandor E."/>
            <person name="Sanguinetti M."/>
            <person name="Schuetze T."/>
            <person name="Sepcic K."/>
            <person name="Shelest E."/>
            <person name="Sherlock G."/>
            <person name="Sophianopoulou V."/>
            <person name="Squina F.M."/>
            <person name="Sun H."/>
            <person name="Susca A."/>
            <person name="Todd R.B."/>
            <person name="Tsang A."/>
            <person name="Unkles S.E."/>
            <person name="van de Wiele N."/>
            <person name="van Rossen-Uffink D."/>
            <person name="Oliveira J.V."/>
            <person name="Vesth T.C."/>
            <person name="Visser J."/>
            <person name="Yu J.-H."/>
            <person name="Zhou M."/>
            <person name="Andersen M.R."/>
            <person name="Archer D.B."/>
            <person name="Baker S.E."/>
            <person name="Benoit I."/>
            <person name="Brakhage A.A."/>
            <person name="Braus G.H."/>
            <person name="Fischer R."/>
            <person name="Frisvad J.C."/>
            <person name="Goldman G.H."/>
            <person name="Houbraken J."/>
            <person name="Oakley B."/>
            <person name="Pocsi I."/>
            <person name="Scazzocchio C."/>
            <person name="Seiboth B."/>
            <person name="vanKuyk P.A."/>
            <person name="Wortman J."/>
            <person name="Dyer P.S."/>
            <person name="Grigoriev I.V."/>
        </authorList>
    </citation>
    <scope>NUCLEOTIDE SEQUENCE [LARGE SCALE GENOMIC DNA]</scope>
    <source>
        <strain evidence="10">CBS 506.65</strain>
    </source>
</reference>
<evidence type="ECO:0000313" key="10">
    <source>
        <dbReference type="Proteomes" id="UP000184188"/>
    </source>
</evidence>
<comment type="similarity">
    <text evidence="2">Belongs to the COX17 family.</text>
</comment>
<dbReference type="VEuPathDB" id="FungiDB:ASPZODRAFT_1535228"/>
<evidence type="ECO:0000256" key="4">
    <source>
        <dbReference type="ARBA" id="ARBA00023008"/>
    </source>
</evidence>
<dbReference type="PANTHER" id="PTHR16719">
    <property type="entry name" value="CYTOCHROME C OXIDASE COPPER CHAPERONE"/>
    <property type="match status" value="1"/>
</dbReference>
<gene>
    <name evidence="9" type="ORF">ASPZODRAFT_1535228</name>
</gene>
<protein>
    <recommendedName>
        <fullName evidence="11">Cytochrome c oxidase copper chaperone Cox17</fullName>
    </recommendedName>
</protein>
<dbReference type="GO" id="GO:0033617">
    <property type="term" value="P:mitochondrial respiratory chain complex IV assembly"/>
    <property type="evidence" value="ECO:0007669"/>
    <property type="project" value="TreeGrafter"/>
</dbReference>
<dbReference type="GeneID" id="34612445"/>
<keyword evidence="5" id="KW-0496">Mitochondrion</keyword>
<evidence type="ECO:0008006" key="11">
    <source>
        <dbReference type="Google" id="ProtNLM"/>
    </source>
</evidence>
<dbReference type="PROSITE" id="PS51808">
    <property type="entry name" value="CHCH"/>
    <property type="match status" value="1"/>
</dbReference>
<evidence type="ECO:0000256" key="2">
    <source>
        <dbReference type="ARBA" id="ARBA00009241"/>
    </source>
</evidence>
<evidence type="ECO:0000256" key="6">
    <source>
        <dbReference type="ARBA" id="ARBA00023157"/>
    </source>
</evidence>
<accession>A0A1L9SLQ0</accession>
<dbReference type="RefSeq" id="XP_022582679.1">
    <property type="nucleotide sequence ID" value="XM_022725981.1"/>
</dbReference>
<evidence type="ECO:0000256" key="1">
    <source>
        <dbReference type="ARBA" id="ARBA00004569"/>
    </source>
</evidence>
<dbReference type="InterPro" id="IPR009069">
    <property type="entry name" value="Cys_alpha_HP_mot_SF"/>
</dbReference>
<evidence type="ECO:0000256" key="8">
    <source>
        <dbReference type="PIRSR" id="PIRSR607745-1"/>
    </source>
</evidence>
<comment type="subcellular location">
    <subcellularLocation>
        <location evidence="1">Mitochondrion intermembrane space</location>
    </subcellularLocation>
</comment>
<dbReference type="FunFam" id="1.10.287.1130:FF:000004">
    <property type="entry name" value="Cytochrome c oxidase copper chaperone"/>
    <property type="match status" value="1"/>
</dbReference>
<sequence length="75" mass="8240">MSWLFGSSKTAAVPTSELPEIAKPAEKPKPCCVCKDEKTSRDDCMLFAKSDDPQAECTPVIEQYKACMASYGFKV</sequence>